<proteinExistence type="predicted"/>
<feature type="region of interest" description="Disordered" evidence="1">
    <location>
        <begin position="116"/>
        <end position="139"/>
    </location>
</feature>
<gene>
    <name evidence="2" type="ORF">CHS0354_017734</name>
</gene>
<evidence type="ECO:0000313" key="2">
    <source>
        <dbReference type="EMBL" id="KAK3592404.1"/>
    </source>
</evidence>
<reference evidence="2" key="3">
    <citation type="submission" date="2023-05" db="EMBL/GenBank/DDBJ databases">
        <authorList>
            <person name="Smith C.H."/>
        </authorList>
    </citation>
    <scope>NUCLEOTIDE SEQUENCE</scope>
    <source>
        <strain evidence="2">CHS0354</strain>
        <tissue evidence="2">Mantle</tissue>
    </source>
</reference>
<keyword evidence="3" id="KW-1185">Reference proteome</keyword>
<dbReference type="AlphaFoldDB" id="A0AAE0SI57"/>
<evidence type="ECO:0000256" key="1">
    <source>
        <dbReference type="SAM" id="MobiDB-lite"/>
    </source>
</evidence>
<dbReference type="EMBL" id="JAEAOA010001096">
    <property type="protein sequence ID" value="KAK3592404.1"/>
    <property type="molecule type" value="Genomic_DNA"/>
</dbReference>
<organism evidence="2 3">
    <name type="scientific">Potamilus streckersoni</name>
    <dbReference type="NCBI Taxonomy" id="2493646"/>
    <lineage>
        <taxon>Eukaryota</taxon>
        <taxon>Metazoa</taxon>
        <taxon>Spiralia</taxon>
        <taxon>Lophotrochozoa</taxon>
        <taxon>Mollusca</taxon>
        <taxon>Bivalvia</taxon>
        <taxon>Autobranchia</taxon>
        <taxon>Heteroconchia</taxon>
        <taxon>Palaeoheterodonta</taxon>
        <taxon>Unionida</taxon>
        <taxon>Unionoidea</taxon>
        <taxon>Unionidae</taxon>
        <taxon>Ambleminae</taxon>
        <taxon>Lampsilini</taxon>
        <taxon>Potamilus</taxon>
    </lineage>
</organism>
<comment type="caution">
    <text evidence="2">The sequence shown here is derived from an EMBL/GenBank/DDBJ whole genome shotgun (WGS) entry which is preliminary data.</text>
</comment>
<dbReference type="Proteomes" id="UP001195483">
    <property type="component" value="Unassembled WGS sequence"/>
</dbReference>
<protein>
    <submittedName>
        <fullName evidence="2">Uncharacterized protein</fullName>
    </submittedName>
</protein>
<name>A0AAE0SI57_9BIVA</name>
<accession>A0AAE0SI57</accession>
<reference evidence="2" key="2">
    <citation type="journal article" date="2021" name="Genome Biol. Evol.">
        <title>Developing a high-quality reference genome for a parasitic bivalve with doubly uniparental inheritance (Bivalvia: Unionida).</title>
        <authorList>
            <person name="Smith C.H."/>
        </authorList>
    </citation>
    <scope>NUCLEOTIDE SEQUENCE</scope>
    <source>
        <strain evidence="2">CHS0354</strain>
        <tissue evidence="2">Mantle</tissue>
    </source>
</reference>
<reference evidence="2" key="1">
    <citation type="journal article" date="2021" name="Genome Biol. Evol.">
        <title>A High-Quality Reference Genome for a Parasitic Bivalve with Doubly Uniparental Inheritance (Bivalvia: Unionida).</title>
        <authorList>
            <person name="Smith C.H."/>
        </authorList>
    </citation>
    <scope>NUCLEOTIDE SEQUENCE</scope>
    <source>
        <strain evidence="2">CHS0354</strain>
    </source>
</reference>
<evidence type="ECO:0000313" key="3">
    <source>
        <dbReference type="Proteomes" id="UP001195483"/>
    </source>
</evidence>
<sequence length="139" mass="15997">MAKNDKILKNTSPIIKNRPSGPFYFLDPQEEHLFNFLNQHIIICRRDFRLILLPRPKGGTSIQLSKPTYHNMQKGPSGPFYFLDPQEEHLFNFLNQHIITCRRAFRPILLPRPTGGTSIQLSKPTSHNMQKGLQADSTS</sequence>